<dbReference type="PROSITE" id="PS01180">
    <property type="entry name" value="CUB"/>
    <property type="match status" value="1"/>
</dbReference>
<feature type="binding site" evidence="14 16">
    <location>
        <position position="438"/>
    </location>
    <ligand>
        <name>Zn(2+)</name>
        <dbReference type="ChEBI" id="CHEBI:29105"/>
        <note>catalytic</note>
    </ligand>
</feature>
<dbReference type="SMART" id="SM00042">
    <property type="entry name" value="CUB"/>
    <property type="match status" value="1"/>
</dbReference>
<evidence type="ECO:0000256" key="1">
    <source>
        <dbReference type="ARBA" id="ARBA00004498"/>
    </source>
</evidence>
<dbReference type="PROSITE" id="PS50092">
    <property type="entry name" value="TSP1"/>
    <property type="match status" value="3"/>
</dbReference>
<feature type="region of interest" description="Disordered" evidence="17">
    <location>
        <begin position="57"/>
        <end position="81"/>
    </location>
</feature>
<feature type="domain" description="CUB" evidence="19">
    <location>
        <begin position="1205"/>
        <end position="1319"/>
    </location>
</feature>
<keyword evidence="11 15" id="KW-1015">Disulfide bond</keyword>
<dbReference type="Gene3D" id="2.60.120.830">
    <property type="match status" value="1"/>
</dbReference>
<evidence type="ECO:0000256" key="9">
    <source>
        <dbReference type="ARBA" id="ARBA00022833"/>
    </source>
</evidence>
<dbReference type="GeneID" id="575740"/>
<reference evidence="22" key="1">
    <citation type="submission" date="2015-02" db="EMBL/GenBank/DDBJ databases">
        <title>Genome sequencing for Strongylocentrotus purpuratus.</title>
        <authorList>
            <person name="Murali S."/>
            <person name="Liu Y."/>
            <person name="Vee V."/>
            <person name="English A."/>
            <person name="Wang M."/>
            <person name="Skinner E."/>
            <person name="Han Y."/>
            <person name="Muzny D.M."/>
            <person name="Worley K.C."/>
            <person name="Gibbs R.A."/>
        </authorList>
    </citation>
    <scope>NUCLEOTIDE SEQUENCE</scope>
</reference>
<feature type="disulfide bond" evidence="15">
    <location>
        <begin position="370"/>
        <end position="422"/>
    </location>
</feature>
<dbReference type="InterPro" id="IPR001590">
    <property type="entry name" value="Peptidase_M12B"/>
</dbReference>
<evidence type="ECO:0000259" key="20">
    <source>
        <dbReference type="PROSITE" id="PS50215"/>
    </source>
</evidence>
<keyword evidence="3" id="KW-0272">Extracellular matrix</keyword>
<feature type="disulfide bond" evidence="15">
    <location>
        <begin position="520"/>
        <end position="550"/>
    </location>
</feature>
<dbReference type="Pfam" id="PF19030">
    <property type="entry name" value="TSP1_ADAMTS"/>
    <property type="match status" value="2"/>
</dbReference>
<dbReference type="GO" id="GO:0046872">
    <property type="term" value="F:metal ion binding"/>
    <property type="evidence" value="ECO:0007669"/>
    <property type="project" value="UniProtKB-KW"/>
</dbReference>
<evidence type="ECO:0000256" key="17">
    <source>
        <dbReference type="SAM" id="MobiDB-lite"/>
    </source>
</evidence>
<dbReference type="EnsemblMetazoa" id="XM_011666390">
    <property type="protein sequence ID" value="XP_011664692"/>
    <property type="gene ID" value="LOC575740"/>
</dbReference>
<feature type="binding site" evidence="14">
    <location>
        <position position="493"/>
    </location>
    <ligand>
        <name>Ca(2+)</name>
        <dbReference type="ChEBI" id="CHEBI:29108"/>
        <label>1</label>
    </ligand>
</feature>
<evidence type="ECO:0000313" key="21">
    <source>
        <dbReference type="EnsemblMetazoa" id="XP_011664692"/>
    </source>
</evidence>
<feature type="binding site" evidence="14 16">
    <location>
        <position position="442"/>
    </location>
    <ligand>
        <name>Zn(2+)</name>
        <dbReference type="ChEBI" id="CHEBI:29105"/>
        <note>catalytic</note>
    </ligand>
</feature>
<dbReference type="Pfam" id="PF05986">
    <property type="entry name" value="ADAMTS_spacer1"/>
    <property type="match status" value="1"/>
</dbReference>
<evidence type="ECO:0000256" key="2">
    <source>
        <dbReference type="ARBA" id="ARBA00022525"/>
    </source>
</evidence>
<feature type="disulfide bond" evidence="15">
    <location>
        <begin position="618"/>
        <end position="630"/>
    </location>
</feature>
<dbReference type="InterPro" id="IPR045371">
    <property type="entry name" value="ADAMTS_CR_3"/>
</dbReference>
<dbReference type="SUPFAM" id="SSF49854">
    <property type="entry name" value="Spermadhesin, CUB domain"/>
    <property type="match status" value="1"/>
</dbReference>
<dbReference type="SMART" id="SM00209">
    <property type="entry name" value="TSP1"/>
    <property type="match status" value="3"/>
</dbReference>
<dbReference type="InterPro" id="IPR002870">
    <property type="entry name" value="Peptidase_M12B_N"/>
</dbReference>
<dbReference type="Gene3D" id="2.20.100.10">
    <property type="entry name" value="Thrombospondin type-1 (TSP1) repeat"/>
    <property type="match status" value="2"/>
</dbReference>
<keyword evidence="22" id="KW-1185">Reference proteome</keyword>
<comment type="subcellular location">
    <subcellularLocation>
        <location evidence="1">Secreted</location>
        <location evidence="1">Extracellular space</location>
        <location evidence="1">Extracellular matrix</location>
    </subcellularLocation>
</comment>
<feature type="region of interest" description="Disordered" evidence="17">
    <location>
        <begin position="1069"/>
        <end position="1100"/>
    </location>
</feature>
<feature type="disulfide bond" evidence="15">
    <location>
        <begin position="603"/>
        <end position="640"/>
    </location>
</feature>
<comment type="caution">
    <text evidence="16">Lacks conserved residue(s) required for the propagation of feature annotation.</text>
</comment>
<dbReference type="FunFam" id="2.20.100.10:FF:000001">
    <property type="entry name" value="semaphorin-5A isoform X1"/>
    <property type="match status" value="1"/>
</dbReference>
<dbReference type="InterPro" id="IPR013273">
    <property type="entry name" value="ADAMTS/ADAMTS-like"/>
</dbReference>
<dbReference type="GO" id="GO:0031012">
    <property type="term" value="C:extracellular matrix"/>
    <property type="evidence" value="ECO:0000318"/>
    <property type="project" value="GO_Central"/>
</dbReference>
<dbReference type="Pfam" id="PF19236">
    <property type="entry name" value="ADAMTS_CR_3"/>
    <property type="match status" value="1"/>
</dbReference>
<dbReference type="Pfam" id="PF00090">
    <property type="entry name" value="TSP_1"/>
    <property type="match status" value="1"/>
</dbReference>
<feature type="binding site" evidence="14">
    <location>
        <position position="292"/>
    </location>
    <ligand>
        <name>Ca(2+)</name>
        <dbReference type="ChEBI" id="CHEBI:29108"/>
        <label>1</label>
    </ligand>
</feature>
<evidence type="ECO:0000256" key="7">
    <source>
        <dbReference type="ARBA" id="ARBA00022737"/>
    </source>
</evidence>
<feature type="disulfide bond" evidence="15">
    <location>
        <begin position="545"/>
        <end position="576"/>
    </location>
</feature>
<keyword evidence="14" id="KW-0106">Calcium</keyword>
<feature type="signal peptide" evidence="18">
    <location>
        <begin position="1"/>
        <end position="19"/>
    </location>
</feature>
<evidence type="ECO:0000256" key="11">
    <source>
        <dbReference type="ARBA" id="ARBA00023157"/>
    </source>
</evidence>
<dbReference type="Proteomes" id="UP000007110">
    <property type="component" value="Unassembled WGS sequence"/>
</dbReference>
<dbReference type="InterPro" id="IPR036383">
    <property type="entry name" value="TSP1_rpt_sf"/>
</dbReference>
<dbReference type="Pfam" id="PF00431">
    <property type="entry name" value="CUB"/>
    <property type="match status" value="1"/>
</dbReference>
<protein>
    <submittedName>
        <fullName evidence="21">Uncharacterized protein</fullName>
    </submittedName>
</protein>
<comment type="cofactor">
    <cofactor evidence="14">
        <name>Zn(2+)</name>
        <dbReference type="ChEBI" id="CHEBI:29105"/>
    </cofactor>
    <text evidence="14">Binds 1 zinc ion per subunit.</text>
</comment>
<dbReference type="InParanoid" id="A0A7M7HJI7"/>
<feature type="binding site" evidence="14 16">
    <location>
        <position position="448"/>
    </location>
    <ligand>
        <name>Zn(2+)</name>
        <dbReference type="ChEBI" id="CHEBI:29105"/>
        <note>catalytic</note>
    </ligand>
</feature>
<dbReference type="InterPro" id="IPR000884">
    <property type="entry name" value="TSP1_rpt"/>
</dbReference>
<feature type="disulfide bond" evidence="15">
    <location>
        <begin position="416"/>
        <end position="493"/>
    </location>
</feature>
<accession>A0A7M7HJI7</accession>
<feature type="region of interest" description="Disordered" evidence="17">
    <location>
        <begin position="215"/>
        <end position="235"/>
    </location>
</feature>
<dbReference type="InterPro" id="IPR024079">
    <property type="entry name" value="MetalloPept_cat_dom_sf"/>
</dbReference>
<keyword evidence="2" id="KW-0964">Secreted</keyword>
<keyword evidence="12" id="KW-0325">Glycoprotein</keyword>
<keyword evidence="9 14" id="KW-0862">Zinc</keyword>
<keyword evidence="6 18" id="KW-0732">Signal</keyword>
<dbReference type="KEGG" id="spu:575740"/>
<feature type="disulfide bond" evidence="15">
    <location>
        <begin position="570"/>
        <end position="581"/>
    </location>
</feature>
<evidence type="ECO:0000256" key="18">
    <source>
        <dbReference type="SAM" id="SignalP"/>
    </source>
</evidence>
<feature type="binding site" evidence="14">
    <location>
        <position position="381"/>
    </location>
    <ligand>
        <name>Ca(2+)</name>
        <dbReference type="ChEBI" id="CHEBI:29108"/>
        <label>2</label>
    </ligand>
</feature>
<dbReference type="RefSeq" id="XP_011664692.2">
    <property type="nucleotide sequence ID" value="XM_011666390.2"/>
</dbReference>
<evidence type="ECO:0000313" key="22">
    <source>
        <dbReference type="Proteomes" id="UP000007110"/>
    </source>
</evidence>
<dbReference type="OMA" id="THIWAKS"/>
<keyword evidence="5 14" id="KW-0479">Metal-binding</keyword>
<feature type="disulfide bond" evidence="15">
    <location>
        <begin position="607"/>
        <end position="645"/>
    </location>
</feature>
<feature type="compositionally biased region" description="Basic and acidic residues" evidence="17">
    <location>
        <begin position="276"/>
        <end position="285"/>
    </location>
</feature>
<feature type="disulfide bond" evidence="15">
    <location>
        <begin position="531"/>
        <end position="557"/>
    </location>
</feature>
<feature type="binding site" evidence="14">
    <location>
        <position position="388"/>
    </location>
    <ligand>
        <name>Ca(2+)</name>
        <dbReference type="ChEBI" id="CHEBI:29108"/>
        <label>1</label>
    </ligand>
</feature>
<dbReference type="PANTHER" id="PTHR13723:SF20">
    <property type="entry name" value="A DISINTEGRIN AND METALLOPROTEINASE WITH THROMBOSPONDIN MOTIFS 13"/>
    <property type="match status" value="1"/>
</dbReference>
<feature type="binding site" evidence="14">
    <location>
        <position position="496"/>
    </location>
    <ligand>
        <name>Ca(2+)</name>
        <dbReference type="ChEBI" id="CHEBI:29108"/>
        <label>2</label>
    </ligand>
</feature>
<dbReference type="SUPFAM" id="SSF55486">
    <property type="entry name" value="Metalloproteases ('zincins'), catalytic domain"/>
    <property type="match status" value="1"/>
</dbReference>
<reference evidence="21" key="2">
    <citation type="submission" date="2021-01" db="UniProtKB">
        <authorList>
            <consortium name="EnsemblMetazoa"/>
        </authorList>
    </citation>
    <scope>IDENTIFICATION</scope>
</reference>
<evidence type="ECO:0000256" key="10">
    <source>
        <dbReference type="ARBA" id="ARBA00023049"/>
    </source>
</evidence>
<feature type="compositionally biased region" description="Basic and acidic residues" evidence="17">
    <location>
        <begin position="215"/>
        <end position="225"/>
    </location>
</feature>
<dbReference type="Pfam" id="PF01562">
    <property type="entry name" value="Pep_M12B_propep"/>
    <property type="match status" value="1"/>
</dbReference>
<organism evidence="21 22">
    <name type="scientific">Strongylocentrotus purpuratus</name>
    <name type="common">Purple sea urchin</name>
    <dbReference type="NCBI Taxonomy" id="7668"/>
    <lineage>
        <taxon>Eukaryota</taxon>
        <taxon>Metazoa</taxon>
        <taxon>Echinodermata</taxon>
        <taxon>Eleutherozoa</taxon>
        <taxon>Echinozoa</taxon>
        <taxon>Echinoidea</taxon>
        <taxon>Euechinoidea</taxon>
        <taxon>Echinacea</taxon>
        <taxon>Camarodonta</taxon>
        <taxon>Echinidea</taxon>
        <taxon>Strongylocentrotidae</taxon>
        <taxon>Strongylocentrotus</taxon>
    </lineage>
</organism>
<feature type="active site" evidence="13 16">
    <location>
        <position position="439"/>
    </location>
</feature>
<dbReference type="Pfam" id="PF01421">
    <property type="entry name" value="Reprolysin"/>
    <property type="match status" value="1"/>
</dbReference>
<dbReference type="InterPro" id="IPR010294">
    <property type="entry name" value="ADAMTS_spacer1"/>
</dbReference>
<dbReference type="PANTHER" id="PTHR13723">
    <property type="entry name" value="ADAMTS A DISINTEGRIN AND METALLOPROTEASE WITH THROMBOSPONDIN MOTIFS PROTEASE"/>
    <property type="match status" value="1"/>
</dbReference>
<dbReference type="Gene3D" id="3.40.1620.60">
    <property type="match status" value="1"/>
</dbReference>
<dbReference type="SUPFAM" id="SSF82895">
    <property type="entry name" value="TSP-1 type 1 repeat"/>
    <property type="match status" value="3"/>
</dbReference>
<evidence type="ECO:0000256" key="12">
    <source>
        <dbReference type="ARBA" id="ARBA00023180"/>
    </source>
</evidence>
<evidence type="ECO:0000256" key="13">
    <source>
        <dbReference type="PIRSR" id="PIRSR613273-1"/>
    </source>
</evidence>
<dbReference type="GO" id="GO:0006508">
    <property type="term" value="P:proteolysis"/>
    <property type="evidence" value="ECO:0000318"/>
    <property type="project" value="GO_Central"/>
</dbReference>
<keyword evidence="10" id="KW-0482">Metalloprotease</keyword>
<dbReference type="Gene3D" id="3.40.390.10">
    <property type="entry name" value="Collagenase (Catalytic Domain)"/>
    <property type="match status" value="1"/>
</dbReference>
<dbReference type="CDD" id="cd00041">
    <property type="entry name" value="CUB"/>
    <property type="match status" value="1"/>
</dbReference>
<evidence type="ECO:0000256" key="4">
    <source>
        <dbReference type="ARBA" id="ARBA00022670"/>
    </source>
</evidence>
<evidence type="ECO:0000256" key="6">
    <source>
        <dbReference type="ARBA" id="ARBA00022729"/>
    </source>
</evidence>
<sequence>MATLIWTLFLAWIPLLCFCNCISHAYENTFLSHEELRNYIGKEDKIVGYHIAQPKEIGASSRSRRSTTDTEQTTQHHHENARQFEFDAFDTTYHVVVDSAKGLVKEGLEAEFVGSDGRVTHSEPVHTECLYQGELVFPAEFNGGNSNAALSLCSGLTGVISTPEYDLVIRPLHEHHAQRFRREAEMRVPEDDTSFARNAARSLSSDPLHIVIKRDAQYPDDRDTESGNDTLVAGDDDDMQEEHFCGLDSRYFDTLFNHTTPMQSQARAGYTGRKKRDTERKRRETDGAKAMEMLVVADNQMRLFYGPDVANYTLILMNIAAGRFRHESLGRGLYFHIVKLMVMTSDSITTEDGATLNSVPDGELTLSSFCSYQYHTNQLDDDHPDHYDNAVFITRHDIELKQNKYLLGIANLRGACSATHQCSVNEDNGPSSGLIIAHEIGHTVGMLHDTDTGCSGGTNIMSSSRIGGTGSYLWSECSREQLDAFLRYPTITCLDDIPEVLVGYEGEKLPGEIYDADEQCLQYSDYFSGACTDTALPIYGVQDRCPKMFCRFPNGLCSRTGVATADGTTCGEHKWCIEGTCVDRPNTPINGGWSPWDATWGPCSRTCGGGVELRYRYCNNPEPHNGGEPCQGESTVANLCNVQECKTTQREFRDEQCMSSGLEQYDNHDLTWTSTTQNLSGDQLCELWCQADIESETGETLRVLDQRDGAYTDGTRCSLEYGEMRVCVQGTCREFGCDGYQYSGVDFDNCRVCGGNGSTCRRVDGSIQLNLSEQQFITFLTVQQNVTSLSVINTNTTTFMDVMINGQLAIGGSSQTRSPRWEYRVGNTTVHYHVASGQEIITIAGPTLDDIEIQAFADTSGRIASGDIRYVYYVSESILVPTPTPTPVTHIWAKSGGECSVTCGVGTRMEVVRCVDVISVQFVDDIYCDAASRHVPIVESCQEDNCPPRWFLADLNTTCSATCGEGVRTRVVVCLLFAVDGVRVVDDSFCDDSEKPSAVEPCTDLPRCPGTWVLSSWSECKPCANRTRLALCRTGSDFLTVLDDDECPQPKPHTSEPCACVTSTVKPGEASSHSTEDDVTMATTQPGGVSEPPVVRSDDNFLTHDQGTIERIGSTDGALSSIVIVAPLGHVVLVNFKLVYVDCSSGDSFRVKDEENVYSACSSFTNFNWTSTSNILQFDLTTVADDRGYSLSYRFIPISVSTSDCDQVFLEESGTLTSPNYPSRYPADQRCVYHIVAPPNVRINLYFDVFNLHVEDALLCSTTRDHILIKDLDQRFYSSIYCGQHVPFGYFSSGNRLRISFFSDSDYSSFGFSATYAFVN</sequence>
<feature type="binding site" evidence="14">
    <location>
        <position position="292"/>
    </location>
    <ligand>
        <name>Ca(2+)</name>
        <dbReference type="ChEBI" id="CHEBI:29108"/>
        <label>2</label>
    </ligand>
</feature>
<evidence type="ECO:0000256" key="15">
    <source>
        <dbReference type="PIRSR" id="PIRSR613273-3"/>
    </source>
</evidence>
<dbReference type="GO" id="GO:0030198">
    <property type="term" value="P:extracellular matrix organization"/>
    <property type="evidence" value="ECO:0000318"/>
    <property type="project" value="GO_Central"/>
</dbReference>
<dbReference type="PROSITE" id="PS50215">
    <property type="entry name" value="ADAM_MEPRO"/>
    <property type="match status" value="1"/>
</dbReference>
<evidence type="ECO:0000256" key="3">
    <source>
        <dbReference type="ARBA" id="ARBA00022530"/>
    </source>
</evidence>
<dbReference type="GO" id="GO:0004222">
    <property type="term" value="F:metalloendopeptidase activity"/>
    <property type="evidence" value="ECO:0000318"/>
    <property type="project" value="GO_Central"/>
</dbReference>
<dbReference type="Pfam" id="PF17771">
    <property type="entry name" value="ADAMTS_CR_2"/>
    <property type="match status" value="1"/>
</dbReference>
<dbReference type="Gene3D" id="2.60.120.290">
    <property type="entry name" value="Spermadhesin, CUB domain"/>
    <property type="match status" value="1"/>
</dbReference>
<dbReference type="InterPro" id="IPR035914">
    <property type="entry name" value="Sperma_CUB_dom_sf"/>
</dbReference>
<keyword evidence="8" id="KW-0378">Hydrolase</keyword>
<evidence type="ECO:0000259" key="19">
    <source>
        <dbReference type="PROSITE" id="PS01180"/>
    </source>
</evidence>
<feature type="chain" id="PRO_5029826614" evidence="18">
    <location>
        <begin position="20"/>
        <end position="1320"/>
    </location>
</feature>
<evidence type="ECO:0000256" key="14">
    <source>
        <dbReference type="PIRSR" id="PIRSR613273-2"/>
    </source>
</evidence>
<proteinExistence type="predicted"/>
<dbReference type="InterPro" id="IPR000859">
    <property type="entry name" value="CUB_dom"/>
</dbReference>
<feature type="binding site" evidence="14">
    <location>
        <position position="381"/>
    </location>
    <ligand>
        <name>Ca(2+)</name>
        <dbReference type="ChEBI" id="CHEBI:29108"/>
        <label>1</label>
    </ligand>
</feature>
<dbReference type="InterPro" id="IPR050439">
    <property type="entry name" value="ADAMTS_ADAMTS-like"/>
</dbReference>
<feature type="binding site" evidence="14">
    <location>
        <position position="496"/>
    </location>
    <ligand>
        <name>Ca(2+)</name>
        <dbReference type="ChEBI" id="CHEBI:29108"/>
        <label>1</label>
    </ligand>
</feature>
<keyword evidence="7" id="KW-0677">Repeat</keyword>
<dbReference type="InterPro" id="IPR041645">
    <property type="entry name" value="ADAMTS_CR_2"/>
</dbReference>
<feature type="disulfide bond" evidence="15">
    <location>
        <begin position="454"/>
        <end position="477"/>
    </location>
</feature>
<feature type="domain" description="Peptidase M12B" evidence="20">
    <location>
        <begin position="289"/>
        <end position="498"/>
    </location>
</feature>
<evidence type="ECO:0000256" key="5">
    <source>
        <dbReference type="ARBA" id="ARBA00022723"/>
    </source>
</evidence>
<name>A0A7M7HJI7_STRPU</name>
<evidence type="ECO:0000256" key="16">
    <source>
        <dbReference type="PROSITE-ProRule" id="PRU00276"/>
    </source>
</evidence>
<feature type="region of interest" description="Disordered" evidence="17">
    <location>
        <begin position="263"/>
        <end position="285"/>
    </location>
</feature>
<dbReference type="OrthoDB" id="10035764at2759"/>
<evidence type="ECO:0000256" key="8">
    <source>
        <dbReference type="ARBA" id="ARBA00022801"/>
    </source>
</evidence>
<dbReference type="PRINTS" id="PR01857">
    <property type="entry name" value="ADAMTSFAMILY"/>
</dbReference>
<keyword evidence="4" id="KW-0645">Protease</keyword>